<gene>
    <name evidence="1" type="ORF">ASPWEDRAFT_30894</name>
</gene>
<name>A0A1L9RAJ6_ASPWE</name>
<dbReference type="GeneID" id="63749327"/>
<dbReference type="OrthoDB" id="3940621at2759"/>
<keyword evidence="2" id="KW-1185">Reference proteome</keyword>
<dbReference type="RefSeq" id="XP_040685621.1">
    <property type="nucleotide sequence ID" value="XM_040833479.1"/>
</dbReference>
<dbReference type="STRING" id="1073089.A0A1L9RAJ6"/>
<evidence type="ECO:0000313" key="1">
    <source>
        <dbReference type="EMBL" id="OJJ31944.1"/>
    </source>
</evidence>
<dbReference type="EMBL" id="KV878215">
    <property type="protein sequence ID" value="OJJ31944.1"/>
    <property type="molecule type" value="Genomic_DNA"/>
</dbReference>
<dbReference type="Proteomes" id="UP000184383">
    <property type="component" value="Unassembled WGS sequence"/>
</dbReference>
<protein>
    <submittedName>
        <fullName evidence="1">Uncharacterized protein</fullName>
    </submittedName>
</protein>
<dbReference type="VEuPathDB" id="FungiDB:ASPWEDRAFT_30894"/>
<proteinExistence type="predicted"/>
<evidence type="ECO:0000313" key="2">
    <source>
        <dbReference type="Proteomes" id="UP000184383"/>
    </source>
</evidence>
<dbReference type="AlphaFoldDB" id="A0A1L9RAJ6"/>
<sequence>MVLQSSSALGVFAKLPPEIRLNIWEHLWDDLFPFGVRNFKLPKLYIGRTTLAILRASRQLYEEISHHLYANLTLEIHISPRYFAKDWALFICKNPHAVWRIESEKEAVWYGFLDFPYYKAKIEIVLHAPSPDDPAQVHLVWHRAHKIVDFLNQMPVLRAVTIRLHPFGVENDWCRNGRANRSIPYMDLRDYDIAFLPFTRLRNVEKIEAVTHSRELDEAINWRIIKHGREYILRRHWILPDIPKYEKVARSLPSLSRSSEATGEDQTEIASAVVLEANSAQRQR</sequence>
<accession>A0A1L9RAJ6</accession>
<organism evidence="1 2">
    <name type="scientific">Aspergillus wentii DTO 134E9</name>
    <dbReference type="NCBI Taxonomy" id="1073089"/>
    <lineage>
        <taxon>Eukaryota</taxon>
        <taxon>Fungi</taxon>
        <taxon>Dikarya</taxon>
        <taxon>Ascomycota</taxon>
        <taxon>Pezizomycotina</taxon>
        <taxon>Eurotiomycetes</taxon>
        <taxon>Eurotiomycetidae</taxon>
        <taxon>Eurotiales</taxon>
        <taxon>Aspergillaceae</taxon>
        <taxon>Aspergillus</taxon>
        <taxon>Aspergillus subgen. Cremei</taxon>
    </lineage>
</organism>
<reference evidence="2" key="1">
    <citation type="journal article" date="2017" name="Genome Biol.">
        <title>Comparative genomics reveals high biological diversity and specific adaptations in the industrially and medically important fungal genus Aspergillus.</title>
        <authorList>
            <person name="de Vries R.P."/>
            <person name="Riley R."/>
            <person name="Wiebenga A."/>
            <person name="Aguilar-Osorio G."/>
            <person name="Amillis S."/>
            <person name="Uchima C.A."/>
            <person name="Anderluh G."/>
            <person name="Asadollahi M."/>
            <person name="Askin M."/>
            <person name="Barry K."/>
            <person name="Battaglia E."/>
            <person name="Bayram O."/>
            <person name="Benocci T."/>
            <person name="Braus-Stromeyer S.A."/>
            <person name="Caldana C."/>
            <person name="Canovas D."/>
            <person name="Cerqueira G.C."/>
            <person name="Chen F."/>
            <person name="Chen W."/>
            <person name="Choi C."/>
            <person name="Clum A."/>
            <person name="Dos Santos R.A."/>
            <person name="Damasio A.R."/>
            <person name="Diallinas G."/>
            <person name="Emri T."/>
            <person name="Fekete E."/>
            <person name="Flipphi M."/>
            <person name="Freyberg S."/>
            <person name="Gallo A."/>
            <person name="Gournas C."/>
            <person name="Habgood R."/>
            <person name="Hainaut M."/>
            <person name="Harispe M.L."/>
            <person name="Henrissat B."/>
            <person name="Hilden K.S."/>
            <person name="Hope R."/>
            <person name="Hossain A."/>
            <person name="Karabika E."/>
            <person name="Karaffa L."/>
            <person name="Karanyi Z."/>
            <person name="Krasevec N."/>
            <person name="Kuo A."/>
            <person name="Kusch H."/>
            <person name="LaButti K."/>
            <person name="Lagendijk E.L."/>
            <person name="Lapidus A."/>
            <person name="Levasseur A."/>
            <person name="Lindquist E."/>
            <person name="Lipzen A."/>
            <person name="Logrieco A.F."/>
            <person name="MacCabe A."/>
            <person name="Maekelae M.R."/>
            <person name="Malavazi I."/>
            <person name="Melin P."/>
            <person name="Meyer V."/>
            <person name="Mielnichuk N."/>
            <person name="Miskei M."/>
            <person name="Molnar A.P."/>
            <person name="Mule G."/>
            <person name="Ngan C.Y."/>
            <person name="Orejas M."/>
            <person name="Orosz E."/>
            <person name="Ouedraogo J.P."/>
            <person name="Overkamp K.M."/>
            <person name="Park H.-S."/>
            <person name="Perrone G."/>
            <person name="Piumi F."/>
            <person name="Punt P.J."/>
            <person name="Ram A.F."/>
            <person name="Ramon A."/>
            <person name="Rauscher S."/>
            <person name="Record E."/>
            <person name="Riano-Pachon D.M."/>
            <person name="Robert V."/>
            <person name="Roehrig J."/>
            <person name="Ruller R."/>
            <person name="Salamov A."/>
            <person name="Salih N.S."/>
            <person name="Samson R.A."/>
            <person name="Sandor E."/>
            <person name="Sanguinetti M."/>
            <person name="Schuetze T."/>
            <person name="Sepcic K."/>
            <person name="Shelest E."/>
            <person name="Sherlock G."/>
            <person name="Sophianopoulou V."/>
            <person name="Squina F.M."/>
            <person name="Sun H."/>
            <person name="Susca A."/>
            <person name="Todd R.B."/>
            <person name="Tsang A."/>
            <person name="Unkles S.E."/>
            <person name="van de Wiele N."/>
            <person name="van Rossen-Uffink D."/>
            <person name="Oliveira J.V."/>
            <person name="Vesth T.C."/>
            <person name="Visser J."/>
            <person name="Yu J.-H."/>
            <person name="Zhou M."/>
            <person name="Andersen M.R."/>
            <person name="Archer D.B."/>
            <person name="Baker S.E."/>
            <person name="Benoit I."/>
            <person name="Brakhage A.A."/>
            <person name="Braus G.H."/>
            <person name="Fischer R."/>
            <person name="Frisvad J.C."/>
            <person name="Goldman G.H."/>
            <person name="Houbraken J."/>
            <person name="Oakley B."/>
            <person name="Pocsi I."/>
            <person name="Scazzocchio C."/>
            <person name="Seiboth B."/>
            <person name="vanKuyk P.A."/>
            <person name="Wortman J."/>
            <person name="Dyer P.S."/>
            <person name="Grigoriev I.V."/>
        </authorList>
    </citation>
    <scope>NUCLEOTIDE SEQUENCE [LARGE SCALE GENOMIC DNA]</scope>
    <source>
        <strain evidence="2">DTO 134E9</strain>
    </source>
</reference>